<feature type="binding site" evidence="10">
    <location>
        <position position="180"/>
    </location>
    <ligand>
        <name>Zn(2+)</name>
        <dbReference type="ChEBI" id="CHEBI:29105"/>
        <note>catalytic</note>
    </ligand>
</feature>
<dbReference type="SUPFAM" id="SSF55486">
    <property type="entry name" value="Metalloproteases ('zincins'), catalytic domain"/>
    <property type="match status" value="1"/>
</dbReference>
<protein>
    <recommendedName>
        <fullName evidence="11">Metalloendopeptidase</fullName>
        <ecNumber evidence="11">3.4.24.-</ecNumber>
    </recommendedName>
</protein>
<feature type="domain" description="ShKT" evidence="12">
    <location>
        <begin position="354"/>
        <end position="387"/>
    </location>
</feature>
<comment type="cofactor">
    <cofactor evidence="10 11">
        <name>Zn(2+)</name>
        <dbReference type="ChEBI" id="CHEBI:29105"/>
    </cofactor>
    <text evidence="10 11">Binds 1 zinc ion per subunit.</text>
</comment>
<dbReference type="PANTHER" id="PTHR10127:SF780">
    <property type="entry name" value="METALLOENDOPEPTIDASE"/>
    <property type="match status" value="1"/>
</dbReference>
<reference evidence="14" key="1">
    <citation type="submission" date="2022-08" db="UniProtKB">
        <authorList>
            <consortium name="EnsemblMetazoa"/>
        </authorList>
    </citation>
    <scope>IDENTIFICATION</scope>
    <source>
        <strain evidence="14">05x7-T-G4-1.051#20</strain>
    </source>
</reference>
<evidence type="ECO:0000256" key="8">
    <source>
        <dbReference type="ARBA" id="ARBA00023157"/>
    </source>
</evidence>
<dbReference type="InterPro" id="IPR006026">
    <property type="entry name" value="Peptidase_Metallo"/>
</dbReference>
<evidence type="ECO:0000313" key="14">
    <source>
        <dbReference type="EnsemblMetazoa" id="G23017.1:cds"/>
    </source>
</evidence>
<keyword evidence="8" id="KW-1015">Disulfide bond</keyword>
<keyword evidence="2" id="KW-0245">EGF-like domain</keyword>
<dbReference type="InterPro" id="IPR034035">
    <property type="entry name" value="Astacin-like_dom"/>
</dbReference>
<comment type="caution">
    <text evidence="9">Lacks conserved residue(s) required for the propagation of feature annotation.</text>
</comment>
<dbReference type="Pfam" id="PF01400">
    <property type="entry name" value="Astacin"/>
    <property type="match status" value="1"/>
</dbReference>
<accession>A0A8W8KCF3</accession>
<name>A0A8W8KCF3_MAGGI</name>
<dbReference type="Gene3D" id="1.10.10.1940">
    <property type="match status" value="1"/>
</dbReference>
<dbReference type="PRINTS" id="PR00480">
    <property type="entry name" value="ASTACIN"/>
</dbReference>
<feature type="binding site" evidence="10">
    <location>
        <position position="174"/>
    </location>
    <ligand>
        <name>Zn(2+)</name>
        <dbReference type="ChEBI" id="CHEBI:29105"/>
        <note>catalytic</note>
    </ligand>
</feature>
<dbReference type="PANTHER" id="PTHR10127">
    <property type="entry name" value="DISCOIDIN, CUB, EGF, LAMININ , AND ZINC METALLOPROTEASE DOMAIN CONTAINING"/>
    <property type="match status" value="1"/>
</dbReference>
<evidence type="ECO:0000259" key="13">
    <source>
        <dbReference type="PROSITE" id="PS51864"/>
    </source>
</evidence>
<keyword evidence="6 10" id="KW-0862">Zinc</keyword>
<evidence type="ECO:0000256" key="4">
    <source>
        <dbReference type="ARBA" id="ARBA00022723"/>
    </source>
</evidence>
<proteinExistence type="predicted"/>
<dbReference type="Pfam" id="PF01549">
    <property type="entry name" value="ShK"/>
    <property type="match status" value="2"/>
</dbReference>
<dbReference type="CDD" id="cd04280">
    <property type="entry name" value="ZnMc_astacin_like"/>
    <property type="match status" value="1"/>
</dbReference>
<evidence type="ECO:0000256" key="1">
    <source>
        <dbReference type="ARBA" id="ARBA00002657"/>
    </source>
</evidence>
<dbReference type="InterPro" id="IPR001506">
    <property type="entry name" value="Peptidase_M12A"/>
</dbReference>
<feature type="signal peptide" evidence="11">
    <location>
        <begin position="1"/>
        <end position="18"/>
    </location>
</feature>
<feature type="domain" description="ShKT" evidence="12">
    <location>
        <begin position="393"/>
        <end position="431"/>
    </location>
</feature>
<evidence type="ECO:0000313" key="15">
    <source>
        <dbReference type="Proteomes" id="UP000005408"/>
    </source>
</evidence>
<keyword evidence="15" id="KW-1185">Reference proteome</keyword>
<organism evidence="14 15">
    <name type="scientific">Magallana gigas</name>
    <name type="common">Pacific oyster</name>
    <name type="synonym">Crassostrea gigas</name>
    <dbReference type="NCBI Taxonomy" id="29159"/>
    <lineage>
        <taxon>Eukaryota</taxon>
        <taxon>Metazoa</taxon>
        <taxon>Spiralia</taxon>
        <taxon>Lophotrochozoa</taxon>
        <taxon>Mollusca</taxon>
        <taxon>Bivalvia</taxon>
        <taxon>Autobranchia</taxon>
        <taxon>Pteriomorphia</taxon>
        <taxon>Ostreida</taxon>
        <taxon>Ostreoidea</taxon>
        <taxon>Ostreidae</taxon>
        <taxon>Magallana</taxon>
    </lineage>
</organism>
<dbReference type="GO" id="GO:0018996">
    <property type="term" value="P:molting cycle, collagen and cuticulin-based cuticle"/>
    <property type="evidence" value="ECO:0007669"/>
    <property type="project" value="UniProtKB-ARBA"/>
</dbReference>
<dbReference type="InterPro" id="IPR024079">
    <property type="entry name" value="MetalloPept_cat_dom_sf"/>
</dbReference>
<keyword evidence="4 10" id="KW-0479">Metal-binding</keyword>
<evidence type="ECO:0000259" key="12">
    <source>
        <dbReference type="PROSITE" id="PS51670"/>
    </source>
</evidence>
<evidence type="ECO:0000256" key="6">
    <source>
        <dbReference type="ARBA" id="ARBA00022833"/>
    </source>
</evidence>
<comment type="function">
    <text evidence="1">Metalloprotease.</text>
</comment>
<evidence type="ECO:0000256" key="10">
    <source>
        <dbReference type="PROSITE-ProRule" id="PRU01211"/>
    </source>
</evidence>
<dbReference type="GO" id="GO:0008270">
    <property type="term" value="F:zinc ion binding"/>
    <property type="evidence" value="ECO:0007669"/>
    <property type="project" value="UniProtKB-UniRule"/>
</dbReference>
<dbReference type="OrthoDB" id="6061307at2759"/>
<sequence>MRLLGFVLTVAFVYQAKSRTMDEALSSAIENSQAFDLVSSESSGIVRVELDILMFMEDYLKEGKAREEEQKGKRKKRKAYRLESSRWPNNLVPYTIESGTFSSSDINVINNAINTWNTQTCLRFQTRSSENDYVVFQNGNGGCSSFVGRIGGSQGLNLANGCRFRDIVEHEIGHAIGFWHEQSRPDRDGYVTVVEGNVISSLLYNFEKKPVSQVNTFQVAYDYRSVMHYGQNAFSVNGQPTIRTIDPAFQTVIGTAPTLSFRDIKLANLMYNCAANCPSLLCPGEGFVGKDCSCKCPTGNPNSPIQNCASIPQSTTTTQSTTSGAVVASTTAAPPVAGSTTTPAVVPTTTQPACQNRHRLCGLWSRFGFCSRSRFIRMYCKVSCNTCTAVERCEDFGMHCSYLMRRGFCSSRNRRISSYMRSSCAATCEFCEAGQLLGVNAQSNAPGLGFTSLIFLVPMVVLSQLLHL</sequence>
<evidence type="ECO:0000256" key="2">
    <source>
        <dbReference type="ARBA" id="ARBA00022536"/>
    </source>
</evidence>
<dbReference type="SMART" id="SM00235">
    <property type="entry name" value="ZnMc"/>
    <property type="match status" value="1"/>
</dbReference>
<evidence type="ECO:0000256" key="7">
    <source>
        <dbReference type="ARBA" id="ARBA00023049"/>
    </source>
</evidence>
<evidence type="ECO:0000256" key="3">
    <source>
        <dbReference type="ARBA" id="ARBA00022670"/>
    </source>
</evidence>
<dbReference type="EnsemblMetazoa" id="G23017.1">
    <property type="protein sequence ID" value="G23017.1:cds"/>
    <property type="gene ID" value="G23017"/>
</dbReference>
<dbReference type="SMART" id="SM00254">
    <property type="entry name" value="ShKT"/>
    <property type="match status" value="2"/>
</dbReference>
<dbReference type="FunFam" id="3.40.390.10:FF:000028">
    <property type="entry name" value="Zinc metalloproteinase"/>
    <property type="match status" value="1"/>
</dbReference>
<keyword evidence="3 10" id="KW-0645">Protease</keyword>
<evidence type="ECO:0000256" key="11">
    <source>
        <dbReference type="RuleBase" id="RU361183"/>
    </source>
</evidence>
<keyword evidence="5 10" id="KW-0378">Hydrolase</keyword>
<dbReference type="OMA" id="VERCEDF"/>
<dbReference type="Gene3D" id="3.40.390.10">
    <property type="entry name" value="Collagenase (Catalytic Domain)"/>
    <property type="match status" value="1"/>
</dbReference>
<keyword evidence="11" id="KW-0732">Signal</keyword>
<dbReference type="AlphaFoldDB" id="A0A8W8KCF3"/>
<feature type="active site" evidence="10">
    <location>
        <position position="171"/>
    </location>
</feature>
<evidence type="ECO:0000256" key="5">
    <source>
        <dbReference type="ARBA" id="ARBA00022801"/>
    </source>
</evidence>
<dbReference type="EC" id="3.4.24.-" evidence="11"/>
<dbReference type="Proteomes" id="UP000005408">
    <property type="component" value="Unassembled WGS sequence"/>
</dbReference>
<dbReference type="InterPro" id="IPR003582">
    <property type="entry name" value="ShKT_dom"/>
</dbReference>
<dbReference type="GO" id="GO:0004222">
    <property type="term" value="F:metalloendopeptidase activity"/>
    <property type="evidence" value="ECO:0007669"/>
    <property type="project" value="UniProtKB-UniRule"/>
</dbReference>
<feature type="domain" description="Peptidase M12A" evidence="13">
    <location>
        <begin position="78"/>
        <end position="274"/>
    </location>
</feature>
<dbReference type="PROSITE" id="PS51670">
    <property type="entry name" value="SHKT"/>
    <property type="match status" value="2"/>
</dbReference>
<feature type="chain" id="PRO_5036515512" description="Metalloendopeptidase" evidence="11">
    <location>
        <begin position="19"/>
        <end position="468"/>
    </location>
</feature>
<keyword evidence="7 10" id="KW-0482">Metalloprotease</keyword>
<dbReference type="GO" id="GO:0006508">
    <property type="term" value="P:proteolysis"/>
    <property type="evidence" value="ECO:0007669"/>
    <property type="project" value="UniProtKB-KW"/>
</dbReference>
<feature type="binding site" evidence="10">
    <location>
        <position position="170"/>
    </location>
    <ligand>
        <name>Zn(2+)</name>
        <dbReference type="ChEBI" id="CHEBI:29105"/>
        <note>catalytic</note>
    </ligand>
</feature>
<evidence type="ECO:0000256" key="9">
    <source>
        <dbReference type="PROSITE-ProRule" id="PRU01005"/>
    </source>
</evidence>
<dbReference type="PROSITE" id="PS51864">
    <property type="entry name" value="ASTACIN"/>
    <property type="match status" value="1"/>
</dbReference>